<dbReference type="InterPro" id="IPR011042">
    <property type="entry name" value="6-blade_b-propeller_TolB-like"/>
</dbReference>
<keyword evidence="2" id="KW-0862">Zinc</keyword>
<feature type="compositionally biased region" description="Basic and acidic residues" evidence="3">
    <location>
        <begin position="1"/>
        <end position="11"/>
    </location>
</feature>
<name>E8R374_ISOPI</name>
<dbReference type="InterPro" id="IPR005511">
    <property type="entry name" value="SMP-30"/>
</dbReference>
<evidence type="ECO:0000256" key="2">
    <source>
        <dbReference type="PIRSR" id="PIRSR605511-2"/>
    </source>
</evidence>
<evidence type="ECO:0000313" key="6">
    <source>
        <dbReference type="Proteomes" id="UP000008631"/>
    </source>
</evidence>
<dbReference type="eggNOG" id="COG2382">
    <property type="taxonomic scope" value="Bacteria"/>
</dbReference>
<dbReference type="EMBL" id="CP002353">
    <property type="protein sequence ID" value="ADV62593.1"/>
    <property type="molecule type" value="Genomic_DNA"/>
</dbReference>
<keyword evidence="5" id="KW-0378">Hydrolase</keyword>
<dbReference type="Pfam" id="PF08450">
    <property type="entry name" value="SGL"/>
    <property type="match status" value="1"/>
</dbReference>
<feature type="binding site" evidence="2">
    <location>
        <position position="535"/>
    </location>
    <ligand>
        <name>a divalent metal cation</name>
        <dbReference type="ChEBI" id="CHEBI:60240"/>
    </ligand>
</feature>
<sequence length="619" mass="67525">MFQRARFDRSRQGWKSSWDRSAGSGLPEAGDGLTGQFAAAGLVATALVALALIPSVRAEQPGTASVQDEPPRGEMLSFEFDRSAIFPGTTRKVQVYVPRQYDPKTPACVHVNQDGVQFNAPEVFDRLIHEGAMPVTIGVFVAPGRVPGPEGALDRFNRSVEYDGLGDAYARLILEEILPAVEALRTADGRPLRLSQNGNDRSIGGTSSGAICAFTAAWERPDAFSRVFSGIGTYVGLRGGDRYPTLIRKTEPKPIRIFLQDGSNDLNIYAGDWWMANQTMLRALTFAGYDVAHSFDDGQHNNSKPTEIFPEAMRFLWKDWPQPIKAGRGSPQYQELILPGEDWELVSQGHRFTEGPAVNAKGEVFFNDVGASKTYKVGLDGVVSEFLADSRGGNGQAFGPDGKLYAVAAGDQTILAYDLENPSQPKVIAQGFRGNDLVVRHDGSIYVTNPDFAAPGKGRVWRIAPDGTASVVDSGAEPKTPNGVTLSPDQSLLYVADSRSKWVYSYQILPDGSLAHKQKFDYLHVPETADDSLADGIRVDRDGRLWVGTLMGLQICDQAGRVNVILPMPNRERVTNLCFGGPEFNVVYATSLDKVYRRKVKVKGANAFAPPFTPKPPRL</sequence>
<keyword evidence="6" id="KW-1185">Reference proteome</keyword>
<dbReference type="EC" id="3.1.1.17" evidence="5"/>
<keyword evidence="2" id="KW-0479">Metal-binding</keyword>
<proteinExistence type="predicted"/>
<organism evidence="5 6">
    <name type="scientific">Isosphaera pallida (strain ATCC 43644 / DSM 9630 / IS1B)</name>
    <dbReference type="NCBI Taxonomy" id="575540"/>
    <lineage>
        <taxon>Bacteria</taxon>
        <taxon>Pseudomonadati</taxon>
        <taxon>Planctomycetota</taxon>
        <taxon>Planctomycetia</taxon>
        <taxon>Isosphaerales</taxon>
        <taxon>Isosphaeraceae</taxon>
        <taxon>Isosphaera</taxon>
    </lineage>
</organism>
<dbReference type="STRING" id="575540.Isop_2013"/>
<dbReference type="Proteomes" id="UP000008631">
    <property type="component" value="Chromosome"/>
</dbReference>
<feature type="binding site" evidence="2">
    <location>
        <position position="482"/>
    </location>
    <ligand>
        <name>a divalent metal cation</name>
        <dbReference type="ChEBI" id="CHEBI:60240"/>
    </ligand>
</feature>
<comment type="cofactor">
    <cofactor evidence="2">
        <name>Zn(2+)</name>
        <dbReference type="ChEBI" id="CHEBI:29105"/>
    </cofactor>
    <text evidence="2">Binds 1 divalent metal cation per subunit.</text>
</comment>
<dbReference type="SUPFAM" id="SSF63829">
    <property type="entry name" value="Calcium-dependent phosphotriesterase"/>
    <property type="match status" value="1"/>
</dbReference>
<evidence type="ECO:0000313" key="5">
    <source>
        <dbReference type="EMBL" id="ADV62593.1"/>
    </source>
</evidence>
<evidence type="ECO:0000256" key="1">
    <source>
        <dbReference type="PIRSR" id="PIRSR605511-1"/>
    </source>
</evidence>
<dbReference type="InterPro" id="IPR000801">
    <property type="entry name" value="Esterase-like"/>
</dbReference>
<dbReference type="GO" id="GO:0046872">
    <property type="term" value="F:metal ion binding"/>
    <property type="evidence" value="ECO:0007669"/>
    <property type="project" value="UniProtKB-KW"/>
</dbReference>
<dbReference type="PANTHER" id="PTHR48098">
    <property type="entry name" value="ENTEROCHELIN ESTERASE-RELATED"/>
    <property type="match status" value="1"/>
</dbReference>
<dbReference type="PRINTS" id="PR01790">
    <property type="entry name" value="SMP30FAMILY"/>
</dbReference>
<feature type="domain" description="SMP-30/Gluconolactonase/LRE-like region" evidence="4">
    <location>
        <begin position="352"/>
        <end position="591"/>
    </location>
</feature>
<protein>
    <submittedName>
        <fullName evidence="5">Gluconolactonase</fullName>
        <ecNumber evidence="5">3.1.1.17</ecNumber>
    </submittedName>
</protein>
<dbReference type="PANTHER" id="PTHR48098:SF3">
    <property type="entry name" value="IRON(III) ENTEROBACTIN ESTERASE"/>
    <property type="match status" value="1"/>
</dbReference>
<dbReference type="Gene3D" id="3.40.50.1820">
    <property type="entry name" value="alpha/beta hydrolase"/>
    <property type="match status" value="1"/>
</dbReference>
<dbReference type="SUPFAM" id="SSF53474">
    <property type="entry name" value="alpha/beta-Hydrolases"/>
    <property type="match status" value="1"/>
</dbReference>
<dbReference type="OrthoDB" id="9775130at2"/>
<dbReference type="InterPro" id="IPR029058">
    <property type="entry name" value="AB_hydrolase_fold"/>
</dbReference>
<evidence type="ECO:0000256" key="3">
    <source>
        <dbReference type="SAM" id="MobiDB-lite"/>
    </source>
</evidence>
<dbReference type="Gene3D" id="2.120.10.30">
    <property type="entry name" value="TolB, C-terminal domain"/>
    <property type="match status" value="1"/>
</dbReference>
<dbReference type="Pfam" id="PF00756">
    <property type="entry name" value="Esterase"/>
    <property type="match status" value="1"/>
</dbReference>
<feature type="active site" description="Proton donor/acceptor" evidence="1">
    <location>
        <position position="535"/>
    </location>
</feature>
<dbReference type="InterPro" id="IPR050583">
    <property type="entry name" value="Mycobacterial_A85_antigen"/>
</dbReference>
<dbReference type="KEGG" id="ipa:Isop_2013"/>
<dbReference type="InParanoid" id="E8R374"/>
<dbReference type="GO" id="GO:0004341">
    <property type="term" value="F:gluconolactonase activity"/>
    <property type="evidence" value="ECO:0007669"/>
    <property type="project" value="UniProtKB-EC"/>
</dbReference>
<accession>E8R374</accession>
<dbReference type="RefSeq" id="WP_013564881.1">
    <property type="nucleotide sequence ID" value="NC_014962.1"/>
</dbReference>
<dbReference type="InterPro" id="IPR013658">
    <property type="entry name" value="SGL"/>
</dbReference>
<reference evidence="5 6" key="2">
    <citation type="journal article" date="2011" name="Stand. Genomic Sci.">
        <title>Complete genome sequence of Isosphaera pallida type strain (IS1B).</title>
        <authorList>
            <consortium name="US DOE Joint Genome Institute (JGI-PGF)"/>
            <person name="Goker M."/>
            <person name="Cleland D."/>
            <person name="Saunders E."/>
            <person name="Lapidus A."/>
            <person name="Nolan M."/>
            <person name="Lucas S."/>
            <person name="Hammon N."/>
            <person name="Deshpande S."/>
            <person name="Cheng J.F."/>
            <person name="Tapia R."/>
            <person name="Han C."/>
            <person name="Goodwin L."/>
            <person name="Pitluck S."/>
            <person name="Liolios K."/>
            <person name="Pagani I."/>
            <person name="Ivanova N."/>
            <person name="Mavromatis K."/>
            <person name="Pati A."/>
            <person name="Chen A."/>
            <person name="Palaniappan K."/>
            <person name="Land M."/>
            <person name="Hauser L."/>
            <person name="Chang Y.J."/>
            <person name="Jeffries C.D."/>
            <person name="Detter J.C."/>
            <person name="Beck B."/>
            <person name="Woyke T."/>
            <person name="Bristow J."/>
            <person name="Eisen J.A."/>
            <person name="Markowitz V."/>
            <person name="Hugenholtz P."/>
            <person name="Kyrpides N.C."/>
            <person name="Klenk H.P."/>
        </authorList>
    </citation>
    <scope>NUCLEOTIDE SEQUENCE [LARGE SCALE GENOMIC DNA]</scope>
    <source>
        <strain evidence="6">ATCC 43644 / DSM 9630 / IS1B</strain>
    </source>
</reference>
<dbReference type="HOGENOM" id="CLU_470815_0_0_0"/>
<dbReference type="AlphaFoldDB" id="E8R374"/>
<reference key="1">
    <citation type="submission" date="2010-11" db="EMBL/GenBank/DDBJ databases">
        <title>The complete sequence of chromosome of Isophaera pallida ATCC 43644.</title>
        <authorList>
            <consortium name="US DOE Joint Genome Institute (JGI-PGF)"/>
            <person name="Lucas S."/>
            <person name="Copeland A."/>
            <person name="Lapidus A."/>
            <person name="Bruce D."/>
            <person name="Goodwin L."/>
            <person name="Pitluck S."/>
            <person name="Kyrpides N."/>
            <person name="Mavromatis K."/>
            <person name="Pagani I."/>
            <person name="Ivanova N."/>
            <person name="Saunders E."/>
            <person name="Brettin T."/>
            <person name="Detter J.C."/>
            <person name="Han C."/>
            <person name="Tapia R."/>
            <person name="Land M."/>
            <person name="Hauser L."/>
            <person name="Markowitz V."/>
            <person name="Cheng J.-F."/>
            <person name="Hugenholtz P."/>
            <person name="Woyke T."/>
            <person name="Wu D."/>
            <person name="Eisen J.A."/>
        </authorList>
    </citation>
    <scope>NUCLEOTIDE SEQUENCE</scope>
    <source>
        <strain>ATCC 43644</strain>
    </source>
</reference>
<evidence type="ECO:0000259" key="4">
    <source>
        <dbReference type="Pfam" id="PF08450"/>
    </source>
</evidence>
<gene>
    <name evidence="5" type="ordered locus">Isop_2013</name>
</gene>
<dbReference type="eggNOG" id="COG3386">
    <property type="taxonomic scope" value="Bacteria"/>
</dbReference>
<feature type="region of interest" description="Disordered" evidence="3">
    <location>
        <begin position="1"/>
        <end position="23"/>
    </location>
</feature>